<evidence type="ECO:0000313" key="2">
    <source>
        <dbReference type="Proteomes" id="UP000197032"/>
    </source>
</evidence>
<reference evidence="2" key="1">
    <citation type="journal article" date="2017" name="Appl. Environ. Microbiol.">
        <title>Genomic analysis of Calderihabitans maritimus KKC1, a thermophilic hydrogenogenic carboxydotrophic bacterium isolated from marine sediment.</title>
        <authorList>
            <person name="Omae K."/>
            <person name="Yoneda Y."/>
            <person name="Fukuyama Y."/>
            <person name="Yoshida T."/>
            <person name="Sako Y."/>
        </authorList>
    </citation>
    <scope>NUCLEOTIDE SEQUENCE [LARGE SCALE GENOMIC DNA]</scope>
    <source>
        <strain evidence="2">KKC1</strain>
    </source>
</reference>
<dbReference type="EMBL" id="BDGJ01000012">
    <property type="protein sequence ID" value="GAW91315.1"/>
    <property type="molecule type" value="Genomic_DNA"/>
</dbReference>
<evidence type="ECO:0000313" key="1">
    <source>
        <dbReference type="EMBL" id="GAW91315.1"/>
    </source>
</evidence>
<proteinExistence type="predicted"/>
<name>A0A1Z5HPT6_9FIRM</name>
<organism evidence="1 2">
    <name type="scientific">Calderihabitans maritimus</name>
    <dbReference type="NCBI Taxonomy" id="1246530"/>
    <lineage>
        <taxon>Bacteria</taxon>
        <taxon>Bacillati</taxon>
        <taxon>Bacillota</taxon>
        <taxon>Clostridia</taxon>
        <taxon>Neomoorellales</taxon>
        <taxon>Calderihabitantaceae</taxon>
        <taxon>Calderihabitans</taxon>
    </lineage>
</organism>
<accession>A0A1Z5HPT6</accession>
<protein>
    <submittedName>
        <fullName evidence="1">Carboxylesterase, partial</fullName>
    </submittedName>
</protein>
<gene>
    <name evidence="1" type="ORF">KKC1_04770</name>
</gene>
<dbReference type="AlphaFoldDB" id="A0A1Z5HPT6"/>
<keyword evidence="2" id="KW-1185">Reference proteome</keyword>
<sequence length="42" mass="5195">MPELDKLCEKYKTRRIFIKEWVDFNYYGKLSPIRDDVWGVLE</sequence>
<dbReference type="Proteomes" id="UP000197032">
    <property type="component" value="Unassembled WGS sequence"/>
</dbReference>
<comment type="caution">
    <text evidence="1">The sequence shown here is derived from an EMBL/GenBank/DDBJ whole genome shotgun (WGS) entry which is preliminary data.</text>
</comment>